<sequence length="1004" mass="118702">MFSEPPCKNDDLNRFYLAISRDGKYAATFDAATLHVKILKTIDHRELAHFKIKDDDLSIQVYDTYDNPPPSQNVIDRWSIDISNDGNFIFIAASRILEQNMEKENEISTMVAKNFSESNREYCINFSSENATNLTDFKTVIYCLKLNKDVNQVDYRFTKYNYNRLSGICRFAEETKEDVKSDYNLKKFILLNYNGIYSFKYNEKHKTFNDEERYIYPEDVICELKSTQDRTSLLLSYIYKKYFIIEDSKKVLEVYDLGKMKFETSIKIGDDDINLNDKVYSIDKQELQFCIAQGPQSIGIFLMEHGSRIASKSFEKFNIHKIHLIEFINSDEKLFLIVSDSTKDLKFIIWDIYDTDKVDIITLEGLTSQNLSTCFASSSGNILHVNNEGKVISISNMIKIKSEKNNIESNLENSVLEEYIPGFKEPTSFKKLEHHTIYFYAKEINKHDELELAVSELEPWVTNKYEKISFYLCYNDSEVLQLIVGRSTIQIWHQFNDKTKKKKYLPNKGRPFLEFIWTNEIPYNQENEEHKLHIKSVRFGLKNFRLEVYWYEGSSNEKENIKVRTQKMKNMEEIKGMTIHKKIIEWRDINERLNGIRYACEALEFLNVRVKSLTSYDKTHKYNEIVKYINHIISRFASKRPQRYRLLDVRYNVMKNLIFGDCNHLIHYLLFGSDMDLYKPKCKFWNEENEEREYIIINETNYANIKIDKANKVQKEKQKYPTTDVNLAIYNCRDRELNDTIIITYILEYYYLFYSEDFANLVKTVSDAYTLCKILNYETYTSIIKNEWHTFVEETTKIQEKDPLKRIQNWVSFEIDLIIKKFKSPENDPKNTKFTKDSTLSGFATNPKTNDILKLELKSDFNPKDPMDNPFSSFTTSLLATYFWTNGDFVQMDQFSSLSINIFTIIASILLVYVLQNMLIAIMGNVYEDAAAKSNQAVLKYKAIQISDYDDLKHRFDYWHQDPEFVPSKKRVRNFKNAVYLDQHISEFAKELDFDNKSIWDFDN</sequence>
<dbReference type="OrthoDB" id="10440257at2759"/>
<feature type="transmembrane region" description="Helical" evidence="1">
    <location>
        <begin position="895"/>
        <end position="915"/>
    </location>
</feature>
<keyword evidence="3" id="KW-1185">Reference proteome</keyword>
<organism evidence="2 3">
    <name type="scientific">Funneliformis geosporum</name>
    <dbReference type="NCBI Taxonomy" id="1117311"/>
    <lineage>
        <taxon>Eukaryota</taxon>
        <taxon>Fungi</taxon>
        <taxon>Fungi incertae sedis</taxon>
        <taxon>Mucoromycota</taxon>
        <taxon>Glomeromycotina</taxon>
        <taxon>Glomeromycetes</taxon>
        <taxon>Glomerales</taxon>
        <taxon>Glomeraceae</taxon>
        <taxon>Funneliformis</taxon>
    </lineage>
</organism>
<accession>A0A9W4WMI1</accession>
<dbReference type="SUPFAM" id="SSF69322">
    <property type="entry name" value="Tricorn protease domain 2"/>
    <property type="match status" value="1"/>
</dbReference>
<protein>
    <submittedName>
        <fullName evidence="2">19635_t:CDS:1</fullName>
    </submittedName>
</protein>
<comment type="caution">
    <text evidence="2">The sequence shown here is derived from an EMBL/GenBank/DDBJ whole genome shotgun (WGS) entry which is preliminary data.</text>
</comment>
<evidence type="ECO:0000313" key="2">
    <source>
        <dbReference type="EMBL" id="CAI2164968.1"/>
    </source>
</evidence>
<keyword evidence="1" id="KW-1133">Transmembrane helix</keyword>
<dbReference type="Proteomes" id="UP001153678">
    <property type="component" value="Unassembled WGS sequence"/>
</dbReference>
<evidence type="ECO:0000256" key="1">
    <source>
        <dbReference type="SAM" id="Phobius"/>
    </source>
</evidence>
<dbReference type="AlphaFoldDB" id="A0A9W4WMI1"/>
<dbReference type="EMBL" id="CAMKVN010000189">
    <property type="protein sequence ID" value="CAI2164968.1"/>
    <property type="molecule type" value="Genomic_DNA"/>
</dbReference>
<proteinExistence type="predicted"/>
<keyword evidence="1" id="KW-0472">Membrane</keyword>
<name>A0A9W4WMI1_9GLOM</name>
<gene>
    <name evidence="2" type="ORF">FWILDA_LOCUS1835</name>
</gene>
<keyword evidence="1" id="KW-0812">Transmembrane</keyword>
<evidence type="ECO:0000313" key="3">
    <source>
        <dbReference type="Proteomes" id="UP001153678"/>
    </source>
</evidence>
<reference evidence="2" key="1">
    <citation type="submission" date="2022-08" db="EMBL/GenBank/DDBJ databases">
        <authorList>
            <person name="Kallberg Y."/>
            <person name="Tangrot J."/>
            <person name="Rosling A."/>
        </authorList>
    </citation>
    <scope>NUCLEOTIDE SEQUENCE</scope>
    <source>
        <strain evidence="2">Wild A</strain>
    </source>
</reference>